<feature type="domain" description="TRNA-binding" evidence="4">
    <location>
        <begin position="14"/>
        <end position="116"/>
    </location>
</feature>
<dbReference type="Pfam" id="PF01588">
    <property type="entry name" value="tRNA_bind"/>
    <property type="match status" value="1"/>
</dbReference>
<sequence length="116" mass="12264">MESPLLKQVVPAENFFSTDIRVGCITSVEEFPEARRPAYKIKADFGAAGILQTSAQVTNYSPDELTGRAIVGVVNLGKKRIAGFVSEFLLLGSYDADGVVHLLSPAPEAVPGDAVG</sequence>
<keyword evidence="1 3" id="KW-0820">tRNA-binding</keyword>
<dbReference type="Gene3D" id="2.40.50.140">
    <property type="entry name" value="Nucleic acid-binding proteins"/>
    <property type="match status" value="1"/>
</dbReference>
<dbReference type="KEGG" id="sfeu:IM697_42460"/>
<dbReference type="NCBIfam" id="NF007494">
    <property type="entry name" value="PRK10089.1-3"/>
    <property type="match status" value="1"/>
</dbReference>
<dbReference type="InterPro" id="IPR051270">
    <property type="entry name" value="Tyrosine-tRNA_ligase_regulator"/>
</dbReference>
<dbReference type="PROSITE" id="PS50886">
    <property type="entry name" value="TRBD"/>
    <property type="match status" value="1"/>
</dbReference>
<evidence type="ECO:0000256" key="1">
    <source>
        <dbReference type="ARBA" id="ARBA00022555"/>
    </source>
</evidence>
<name>A0A7M2SJX5_9ACTN</name>
<dbReference type="CDD" id="cd02798">
    <property type="entry name" value="tRNA_bind_CsaA"/>
    <property type="match status" value="1"/>
</dbReference>
<dbReference type="PANTHER" id="PTHR11586">
    <property type="entry name" value="TRNA-AMINOACYLATION COFACTOR ARC1 FAMILY MEMBER"/>
    <property type="match status" value="1"/>
</dbReference>
<protein>
    <submittedName>
        <fullName evidence="5">tRNA-binding protein</fullName>
    </submittedName>
</protein>
<evidence type="ECO:0000313" key="5">
    <source>
        <dbReference type="EMBL" id="QOV36572.1"/>
    </source>
</evidence>
<dbReference type="PANTHER" id="PTHR11586:SF37">
    <property type="entry name" value="TRNA-BINDING DOMAIN-CONTAINING PROTEIN"/>
    <property type="match status" value="1"/>
</dbReference>
<evidence type="ECO:0000313" key="6">
    <source>
        <dbReference type="Proteomes" id="UP000594205"/>
    </source>
</evidence>
<dbReference type="GO" id="GO:0000049">
    <property type="term" value="F:tRNA binding"/>
    <property type="evidence" value="ECO:0007669"/>
    <property type="project" value="UniProtKB-UniRule"/>
</dbReference>
<organism evidence="5 6">
    <name type="scientific">Streptomyces ferrugineus</name>
    <dbReference type="NCBI Taxonomy" id="1413221"/>
    <lineage>
        <taxon>Bacteria</taxon>
        <taxon>Bacillati</taxon>
        <taxon>Actinomycetota</taxon>
        <taxon>Actinomycetes</taxon>
        <taxon>Kitasatosporales</taxon>
        <taxon>Streptomycetaceae</taxon>
        <taxon>Streptomyces</taxon>
    </lineage>
</organism>
<accession>A0A7M2SJX5</accession>
<gene>
    <name evidence="5" type="ORF">IM697_42460</name>
</gene>
<dbReference type="RefSeq" id="WP_194042670.1">
    <property type="nucleotide sequence ID" value="NZ_CP063373.1"/>
</dbReference>
<dbReference type="AlphaFoldDB" id="A0A7M2SJX5"/>
<evidence type="ECO:0000256" key="3">
    <source>
        <dbReference type="PROSITE-ProRule" id="PRU00209"/>
    </source>
</evidence>
<dbReference type="InterPro" id="IPR012340">
    <property type="entry name" value="NA-bd_OB-fold"/>
</dbReference>
<dbReference type="EMBL" id="CP063373">
    <property type="protein sequence ID" value="QOV36572.1"/>
    <property type="molecule type" value="Genomic_DNA"/>
</dbReference>
<dbReference type="Proteomes" id="UP000594205">
    <property type="component" value="Chromosome"/>
</dbReference>
<evidence type="ECO:0000256" key="2">
    <source>
        <dbReference type="ARBA" id="ARBA00022884"/>
    </source>
</evidence>
<keyword evidence="6" id="KW-1185">Reference proteome</keyword>
<proteinExistence type="predicted"/>
<keyword evidence="2 3" id="KW-0694">RNA-binding</keyword>
<dbReference type="InterPro" id="IPR002547">
    <property type="entry name" value="tRNA-bd_dom"/>
</dbReference>
<dbReference type="SUPFAM" id="SSF50249">
    <property type="entry name" value="Nucleic acid-binding proteins"/>
    <property type="match status" value="1"/>
</dbReference>
<reference evidence="5 6" key="1">
    <citation type="submission" date="2020-10" db="EMBL/GenBank/DDBJ databases">
        <title>Streptomyces ferrugineus complate genome analysis.</title>
        <authorList>
            <person name="Anwar N."/>
        </authorList>
    </citation>
    <scope>NUCLEOTIDE SEQUENCE [LARGE SCALE GENOMIC DNA]</scope>
    <source>
        <strain evidence="5 6">CCTCC AA2014009</strain>
    </source>
</reference>
<evidence type="ECO:0000259" key="4">
    <source>
        <dbReference type="PROSITE" id="PS50886"/>
    </source>
</evidence>